<dbReference type="KEGG" id="qsa:O6P43_008244"/>
<dbReference type="AlphaFoldDB" id="A0AAD7PWJ1"/>
<protein>
    <submittedName>
        <fullName evidence="2">C5a peptidase</fullName>
    </submittedName>
</protein>
<evidence type="ECO:0000256" key="1">
    <source>
        <dbReference type="SAM" id="MobiDB-lite"/>
    </source>
</evidence>
<evidence type="ECO:0000313" key="2">
    <source>
        <dbReference type="EMBL" id="KAJ7969989.1"/>
    </source>
</evidence>
<dbReference type="EMBL" id="JARAOO010000004">
    <property type="protein sequence ID" value="KAJ7969989.1"/>
    <property type="molecule type" value="Genomic_DNA"/>
</dbReference>
<feature type="compositionally biased region" description="Basic and acidic residues" evidence="1">
    <location>
        <begin position="115"/>
        <end position="129"/>
    </location>
</feature>
<comment type="caution">
    <text evidence="2">The sequence shown here is derived from an EMBL/GenBank/DDBJ whole genome shotgun (WGS) entry which is preliminary data.</text>
</comment>
<dbReference type="Proteomes" id="UP001163823">
    <property type="component" value="Chromosome 4"/>
</dbReference>
<evidence type="ECO:0000313" key="3">
    <source>
        <dbReference type="Proteomes" id="UP001163823"/>
    </source>
</evidence>
<reference evidence="2" key="1">
    <citation type="journal article" date="2023" name="Science">
        <title>Elucidation of the pathway for biosynthesis of saponin adjuvants from the soapbark tree.</title>
        <authorList>
            <person name="Reed J."/>
            <person name="Orme A."/>
            <person name="El-Demerdash A."/>
            <person name="Owen C."/>
            <person name="Martin L.B.B."/>
            <person name="Misra R.C."/>
            <person name="Kikuchi S."/>
            <person name="Rejzek M."/>
            <person name="Martin A.C."/>
            <person name="Harkess A."/>
            <person name="Leebens-Mack J."/>
            <person name="Louveau T."/>
            <person name="Stephenson M.J."/>
            <person name="Osbourn A."/>
        </authorList>
    </citation>
    <scope>NUCLEOTIDE SEQUENCE</scope>
    <source>
        <strain evidence="2">S10</strain>
    </source>
</reference>
<proteinExistence type="predicted"/>
<accession>A0AAD7PWJ1</accession>
<feature type="region of interest" description="Disordered" evidence="1">
    <location>
        <begin position="112"/>
        <end position="142"/>
    </location>
</feature>
<name>A0AAD7PWJ1_QUISA</name>
<feature type="region of interest" description="Disordered" evidence="1">
    <location>
        <begin position="54"/>
        <end position="84"/>
    </location>
</feature>
<gene>
    <name evidence="2" type="ORF">O6P43_008244</name>
</gene>
<keyword evidence="3" id="KW-1185">Reference proteome</keyword>
<organism evidence="2 3">
    <name type="scientific">Quillaja saponaria</name>
    <name type="common">Soap bark tree</name>
    <dbReference type="NCBI Taxonomy" id="32244"/>
    <lineage>
        <taxon>Eukaryota</taxon>
        <taxon>Viridiplantae</taxon>
        <taxon>Streptophyta</taxon>
        <taxon>Embryophyta</taxon>
        <taxon>Tracheophyta</taxon>
        <taxon>Spermatophyta</taxon>
        <taxon>Magnoliopsida</taxon>
        <taxon>eudicotyledons</taxon>
        <taxon>Gunneridae</taxon>
        <taxon>Pentapetalae</taxon>
        <taxon>rosids</taxon>
        <taxon>fabids</taxon>
        <taxon>Fabales</taxon>
        <taxon>Quillajaceae</taxon>
        <taxon>Quillaja</taxon>
    </lineage>
</organism>
<sequence length="142" mass="16725">MDSNVVSHETPSFWTNEKHVDFLNTIEASFVRKMFENQSRFKLRLDRYLPDISESTLDSKYQQQQRQRRKKHTSSDLMGPRGRIIMDRRIDKRTRRVSSQLYNSLNKDQVVPQLENRRDIGSGDVKDEAEQTNVNVPMAPVN</sequence>